<dbReference type="GO" id="GO:0005737">
    <property type="term" value="C:cytoplasm"/>
    <property type="evidence" value="ECO:0007669"/>
    <property type="project" value="UniProtKB-SubCell"/>
</dbReference>
<dbReference type="AlphaFoldDB" id="A0A1J4MT90"/>
<dbReference type="SMART" id="SM00359">
    <property type="entry name" value="PUA"/>
    <property type="match status" value="1"/>
</dbReference>
<dbReference type="PROSITE" id="PS50890">
    <property type="entry name" value="PUA"/>
    <property type="match status" value="1"/>
</dbReference>
<name>A0A1J4MT90_9CRYT</name>
<dbReference type="GeneID" id="92367017"/>
<dbReference type="Pfam" id="PF01472">
    <property type="entry name" value="PUA"/>
    <property type="match status" value="1"/>
</dbReference>
<dbReference type="Pfam" id="PF17832">
    <property type="entry name" value="Pre-PUA"/>
    <property type="match status" value="1"/>
</dbReference>
<dbReference type="OrthoDB" id="10249667at2759"/>
<reference evidence="5 6" key="1">
    <citation type="submission" date="2016-10" db="EMBL/GenBank/DDBJ databases">
        <title>Reductive evolution of mitochondrial metabolism and differential evolution of invasion-related proteins in Cryptosporidium.</title>
        <authorList>
            <person name="Liu S."/>
            <person name="Roellig D.M."/>
            <person name="Guo Y."/>
            <person name="Li N."/>
            <person name="Frace M.A."/>
            <person name="Tang K."/>
            <person name="Zhang L."/>
            <person name="Feng Y."/>
            <person name="Xiao L."/>
        </authorList>
    </citation>
    <scope>NUCLEOTIDE SEQUENCE [LARGE SCALE GENOMIC DNA]</scope>
    <source>
        <strain evidence="5">30847</strain>
    </source>
</reference>
<dbReference type="Gene3D" id="3.10.400.20">
    <property type="match status" value="1"/>
</dbReference>
<evidence type="ECO:0000313" key="6">
    <source>
        <dbReference type="Proteomes" id="UP000186804"/>
    </source>
</evidence>
<dbReference type="EMBL" id="LRBS01000054">
    <property type="protein sequence ID" value="OII76651.1"/>
    <property type="molecule type" value="Genomic_DNA"/>
</dbReference>
<keyword evidence="2 3" id="KW-0963">Cytoplasm</keyword>
<dbReference type="NCBIfam" id="TIGR00451">
    <property type="entry name" value="unchar_dom_2"/>
    <property type="match status" value="1"/>
</dbReference>
<organism evidence="5 6">
    <name type="scientific">Cryptosporidium andersoni</name>
    <dbReference type="NCBI Taxonomy" id="117008"/>
    <lineage>
        <taxon>Eukaryota</taxon>
        <taxon>Sar</taxon>
        <taxon>Alveolata</taxon>
        <taxon>Apicomplexa</taxon>
        <taxon>Conoidasida</taxon>
        <taxon>Coccidia</taxon>
        <taxon>Eucoccidiorida</taxon>
        <taxon>Eimeriorina</taxon>
        <taxon>Cryptosporidiidae</taxon>
        <taxon>Cryptosporidium</taxon>
    </lineage>
</organism>
<dbReference type="FunFam" id="3.10.400.20:FF:000001">
    <property type="entry name" value="Malignant T-cell-amplified sequence 1"/>
    <property type="match status" value="1"/>
</dbReference>
<evidence type="ECO:0000256" key="3">
    <source>
        <dbReference type="PIRNR" id="PIRNR005067"/>
    </source>
</evidence>
<sequence length="184" mass="20320">MSATSMKKFSLDNISSQNQLKSSIQRSIKTAIITQYPLLSDVIDYILPKKGAIVLAKCSNHIQFIVVDSVPLFFQQRGSPWYPTLRLLHLYPDMMPTMQVDKGAIKYVLKGSNIMCPGLTSLGGKMDLVKPKQVVKIVGEGTSSACAIGYTLMSTDEIQSINKGVCIENVHYLNDGLWTSPKFS</sequence>
<comment type="subcellular location">
    <subcellularLocation>
        <location evidence="1 3">Cytoplasm</location>
    </subcellularLocation>
</comment>
<accession>A0A1J4MT90</accession>
<dbReference type="GO" id="GO:0003723">
    <property type="term" value="F:RNA binding"/>
    <property type="evidence" value="ECO:0007669"/>
    <property type="project" value="InterPro"/>
</dbReference>
<dbReference type="PANTHER" id="PTHR22798">
    <property type="entry name" value="MCT-1 PROTEIN"/>
    <property type="match status" value="1"/>
</dbReference>
<gene>
    <name evidence="5" type="ORF">cand_028330</name>
</gene>
<dbReference type="InterPro" id="IPR015947">
    <property type="entry name" value="PUA-like_sf"/>
</dbReference>
<feature type="domain" description="PUA" evidence="4">
    <location>
        <begin position="96"/>
        <end position="174"/>
    </location>
</feature>
<dbReference type="VEuPathDB" id="CryptoDB:cand_028330"/>
<dbReference type="CDD" id="cd11609">
    <property type="entry name" value="MCT1_N"/>
    <property type="match status" value="1"/>
</dbReference>
<keyword evidence="6" id="KW-1185">Reference proteome</keyword>
<proteinExistence type="predicted"/>
<dbReference type="PIRSF" id="PIRSF005067">
    <property type="entry name" value="Tma_RNA-bind_prd"/>
    <property type="match status" value="1"/>
</dbReference>
<dbReference type="InterPro" id="IPR016437">
    <property type="entry name" value="MCT-1/Tma20"/>
</dbReference>
<dbReference type="Proteomes" id="UP000186804">
    <property type="component" value="Unassembled WGS sequence"/>
</dbReference>
<dbReference type="InterPro" id="IPR002478">
    <property type="entry name" value="PUA"/>
</dbReference>
<dbReference type="CDD" id="cd21155">
    <property type="entry name" value="PUA_MCTS-1-like"/>
    <property type="match status" value="1"/>
</dbReference>
<protein>
    <submittedName>
        <fullName evidence="5">Translation machinery-associated protein 20</fullName>
    </submittedName>
</protein>
<evidence type="ECO:0000313" key="5">
    <source>
        <dbReference type="EMBL" id="OII76651.1"/>
    </source>
</evidence>
<comment type="caution">
    <text evidence="5">The sequence shown here is derived from an EMBL/GenBank/DDBJ whole genome shotgun (WGS) entry which is preliminary data.</text>
</comment>
<dbReference type="PANTHER" id="PTHR22798:SF0">
    <property type="entry name" value="MALIGNANT T-CELL-AMPLIFIED SEQUENCE 1"/>
    <property type="match status" value="1"/>
</dbReference>
<dbReference type="SUPFAM" id="SSF88697">
    <property type="entry name" value="PUA domain-like"/>
    <property type="match status" value="1"/>
</dbReference>
<dbReference type="RefSeq" id="XP_067068497.1">
    <property type="nucleotide sequence ID" value="XM_067213061.1"/>
</dbReference>
<dbReference type="InterPro" id="IPR041366">
    <property type="entry name" value="Pre-PUA"/>
</dbReference>
<dbReference type="InterPro" id="IPR004521">
    <property type="entry name" value="Uncharacterised_CHP00451"/>
</dbReference>
<evidence type="ECO:0000256" key="2">
    <source>
        <dbReference type="ARBA" id="ARBA00022490"/>
    </source>
</evidence>
<dbReference type="GO" id="GO:0001731">
    <property type="term" value="P:formation of translation preinitiation complex"/>
    <property type="evidence" value="ECO:0007669"/>
    <property type="project" value="TreeGrafter"/>
</dbReference>
<evidence type="ECO:0000256" key="1">
    <source>
        <dbReference type="ARBA" id="ARBA00004496"/>
    </source>
</evidence>
<evidence type="ECO:0000259" key="4">
    <source>
        <dbReference type="SMART" id="SM00359"/>
    </source>
</evidence>